<dbReference type="OrthoDB" id="7751476at2759"/>
<accession>A0A811U8Y2</accession>
<gene>
    <name evidence="1" type="ORF">CCAP1982_LOCUS2583</name>
</gene>
<evidence type="ECO:0000313" key="1">
    <source>
        <dbReference type="EMBL" id="CAD6993785.1"/>
    </source>
</evidence>
<evidence type="ECO:0000313" key="2">
    <source>
        <dbReference type="Proteomes" id="UP000606786"/>
    </source>
</evidence>
<dbReference type="EMBL" id="CAJHJT010000001">
    <property type="protein sequence ID" value="CAD6993785.1"/>
    <property type="molecule type" value="Genomic_DNA"/>
</dbReference>
<dbReference type="Proteomes" id="UP000606786">
    <property type="component" value="Unassembled WGS sequence"/>
</dbReference>
<reference evidence="1" key="1">
    <citation type="submission" date="2020-11" db="EMBL/GenBank/DDBJ databases">
        <authorList>
            <person name="Whitehead M."/>
        </authorList>
    </citation>
    <scope>NUCLEOTIDE SEQUENCE</scope>
    <source>
        <strain evidence="1">EGII</strain>
    </source>
</reference>
<comment type="caution">
    <text evidence="1">The sequence shown here is derived from an EMBL/GenBank/DDBJ whole genome shotgun (WGS) entry which is preliminary data.</text>
</comment>
<protein>
    <submittedName>
        <fullName evidence="1">(Mediterranean fruit fly) hypothetical protein</fullName>
    </submittedName>
</protein>
<sequence length="178" mass="20282">MGESIIAEQTNRVRLVLPKLSVQTQLFETNFTLVEVAALKAAWILIEPKIKMISKKIAIDAYADNPNWIELFRQDEKIDGTTMIHNPLWLLHIYGDIIKTNLRTNYAVAKVVRPVLEKQMHKFLAMPHLAGLLEYLKAGVINELDDHISPTARLGLEKLNQAILYFLRLTGKRVGARN</sequence>
<name>A0A811U8Y2_CERCA</name>
<keyword evidence="2" id="KW-1185">Reference proteome</keyword>
<dbReference type="KEGG" id="ccat:105665403"/>
<proteinExistence type="predicted"/>
<organism evidence="1 2">
    <name type="scientific">Ceratitis capitata</name>
    <name type="common">Mediterranean fruit fly</name>
    <name type="synonym">Tephritis capitata</name>
    <dbReference type="NCBI Taxonomy" id="7213"/>
    <lineage>
        <taxon>Eukaryota</taxon>
        <taxon>Metazoa</taxon>
        <taxon>Ecdysozoa</taxon>
        <taxon>Arthropoda</taxon>
        <taxon>Hexapoda</taxon>
        <taxon>Insecta</taxon>
        <taxon>Pterygota</taxon>
        <taxon>Neoptera</taxon>
        <taxon>Endopterygota</taxon>
        <taxon>Diptera</taxon>
        <taxon>Brachycera</taxon>
        <taxon>Muscomorpha</taxon>
        <taxon>Tephritoidea</taxon>
        <taxon>Tephritidae</taxon>
        <taxon>Ceratitis</taxon>
        <taxon>Ceratitis</taxon>
    </lineage>
</organism>
<dbReference type="AlphaFoldDB" id="A0A811U8Y2"/>